<dbReference type="Gene3D" id="2.60.40.2700">
    <property type="match status" value="1"/>
</dbReference>
<organism evidence="4 5">
    <name type="scientific">Paraconexibacter algicola</name>
    <dbReference type="NCBI Taxonomy" id="2133960"/>
    <lineage>
        <taxon>Bacteria</taxon>
        <taxon>Bacillati</taxon>
        <taxon>Actinomycetota</taxon>
        <taxon>Thermoleophilia</taxon>
        <taxon>Solirubrobacterales</taxon>
        <taxon>Paraconexibacteraceae</taxon>
        <taxon>Paraconexibacter</taxon>
    </lineage>
</organism>
<evidence type="ECO:0000313" key="4">
    <source>
        <dbReference type="EMBL" id="PTL59892.1"/>
    </source>
</evidence>
<feature type="compositionally biased region" description="Low complexity" evidence="1">
    <location>
        <begin position="450"/>
        <end position="469"/>
    </location>
</feature>
<dbReference type="InterPro" id="IPR007110">
    <property type="entry name" value="Ig-like_dom"/>
</dbReference>
<keyword evidence="5" id="KW-1185">Reference proteome</keyword>
<feature type="region of interest" description="Disordered" evidence="1">
    <location>
        <begin position="370"/>
        <end position="469"/>
    </location>
</feature>
<accession>A0A2T4UKW0</accession>
<keyword evidence="2" id="KW-0732">Signal</keyword>
<evidence type="ECO:0000256" key="2">
    <source>
        <dbReference type="SAM" id="SignalP"/>
    </source>
</evidence>
<dbReference type="RefSeq" id="WP_107568536.1">
    <property type="nucleotide sequence ID" value="NZ_PYYB01000001.1"/>
</dbReference>
<evidence type="ECO:0000313" key="5">
    <source>
        <dbReference type="Proteomes" id="UP000240739"/>
    </source>
</evidence>
<dbReference type="EMBL" id="PYYB01000001">
    <property type="protein sequence ID" value="PTL59892.1"/>
    <property type="molecule type" value="Genomic_DNA"/>
</dbReference>
<feature type="compositionally biased region" description="Basic and acidic residues" evidence="1">
    <location>
        <begin position="411"/>
        <end position="420"/>
    </location>
</feature>
<dbReference type="PROSITE" id="PS50835">
    <property type="entry name" value="IG_LIKE"/>
    <property type="match status" value="1"/>
</dbReference>
<feature type="signal peptide" evidence="2">
    <location>
        <begin position="1"/>
        <end position="19"/>
    </location>
</feature>
<gene>
    <name evidence="4" type="ORF">C7Y72_09645</name>
</gene>
<feature type="chain" id="PRO_5015722312" description="Ig-like domain-containing protein" evidence="2">
    <location>
        <begin position="20"/>
        <end position="680"/>
    </location>
</feature>
<evidence type="ECO:0000259" key="3">
    <source>
        <dbReference type="PROSITE" id="PS50835"/>
    </source>
</evidence>
<dbReference type="AlphaFoldDB" id="A0A2T4UKW0"/>
<protein>
    <recommendedName>
        <fullName evidence="3">Ig-like domain-containing protein</fullName>
    </recommendedName>
</protein>
<feature type="domain" description="Ig-like" evidence="3">
    <location>
        <begin position="295"/>
        <end position="382"/>
    </location>
</feature>
<comment type="caution">
    <text evidence="4">The sequence shown here is derived from an EMBL/GenBank/DDBJ whole genome shotgun (WGS) entry which is preliminary data.</text>
</comment>
<evidence type="ECO:0000256" key="1">
    <source>
        <dbReference type="SAM" id="MobiDB-lite"/>
    </source>
</evidence>
<reference evidence="4 5" key="1">
    <citation type="submission" date="2018-03" db="EMBL/GenBank/DDBJ databases">
        <title>Aquarubrobacter algicola gen. nov., sp. nov., a novel actinobacterium isolated from shallow eutrophic lake during the end of cyanobacterial harmful algal blooms.</title>
        <authorList>
            <person name="Chun S.J."/>
        </authorList>
    </citation>
    <scope>NUCLEOTIDE SEQUENCE [LARGE SCALE GENOMIC DNA]</scope>
    <source>
        <strain evidence="4 5">Seoho-28</strain>
    </source>
</reference>
<feature type="compositionally biased region" description="Polar residues" evidence="1">
    <location>
        <begin position="391"/>
        <end position="404"/>
    </location>
</feature>
<proteinExistence type="predicted"/>
<dbReference type="OrthoDB" id="5241852at2"/>
<name>A0A2T4UKW0_9ACTN</name>
<sequence>MAATLTAAGILAAPSATHAATYTIQQCHSQSNYAVSGLVGSFQGAYAYTNQACDPSSRTVGAALTASGERSGGEFAQVTFSAPQGTSLDSISARRTATAGAARANGAPVARLSSIPSGSREAFAAVAGYPASGQGMMALALDGDRSVSWGAYCEGTSGCPVGDTSYSLQDIEIRLRDNQAPNLANVAGTLRSETDRARVRSLTYDATDAGGGVFRERLIVDGSERSTELADANGGRCVLPFTTPTPCKPDVSGSVSFDTSTLSDGTHQLVLDVRDATDENKRLHGPWTITVDNVPPAVGAPALSGTAREGDVLTCTAPVAGQIPDVRFQWIRAASDGSARYEIPGATNAAYAISAADVGRKLICRVSATDNGGTADRESSITQPPFADGQLVSTYCSNRPTGSTDECGDLDGDRIANRNDDDLDGDGVPNLADSAPYDSSRPGSVASPGSSSTTTNTSSTANSSTTLVGGTTVGAAGTVRFLLGRETAVYVGKQARWVRSSFKMRGRLTRPDGSPMGGLKLFVTQAVNGKTVALGSTVTDPDGNWAFQIPRGPSRTLVVAAGDGVNAATLTVRQRVTAHVTLRAIRKKIRSGGLAQFRGQLRGGHTNSREKLVEFQVYFRRSWRTIGTFRVGRDGRFSVKYRFGTAAYGRYSFRARTMPTDGYPFAVGTSRGRTATVRVG</sequence>
<dbReference type="Proteomes" id="UP000240739">
    <property type="component" value="Unassembled WGS sequence"/>
</dbReference>